<gene>
    <name evidence="1" type="ORF">C8D88_104160</name>
</gene>
<accession>A0A316IIH9</accession>
<protein>
    <submittedName>
        <fullName evidence="1">Uncharacterized protein</fullName>
    </submittedName>
</protein>
<reference evidence="1 2" key="1">
    <citation type="submission" date="2018-05" db="EMBL/GenBank/DDBJ databases">
        <title>Genomic Encyclopedia of Type Strains, Phase IV (KMG-IV): sequencing the most valuable type-strain genomes for metagenomic binning, comparative biology and taxonomic classification.</title>
        <authorList>
            <person name="Goeker M."/>
        </authorList>
    </citation>
    <scope>NUCLEOTIDE SEQUENCE [LARGE SCALE GENOMIC DNA]</scope>
    <source>
        <strain evidence="1 2">DSM 45480</strain>
    </source>
</reference>
<dbReference type="EMBL" id="QGHB01000004">
    <property type="protein sequence ID" value="PWK86999.1"/>
    <property type="molecule type" value="Genomic_DNA"/>
</dbReference>
<evidence type="ECO:0000313" key="2">
    <source>
        <dbReference type="Proteomes" id="UP000246005"/>
    </source>
</evidence>
<dbReference type="PANTHER" id="PTHR47756:SF2">
    <property type="entry name" value="BLL6612 PROTEIN"/>
    <property type="match status" value="1"/>
</dbReference>
<organism evidence="1 2">
    <name type="scientific">Lentzea atacamensis</name>
    <dbReference type="NCBI Taxonomy" id="531938"/>
    <lineage>
        <taxon>Bacteria</taxon>
        <taxon>Bacillati</taxon>
        <taxon>Actinomycetota</taxon>
        <taxon>Actinomycetes</taxon>
        <taxon>Pseudonocardiales</taxon>
        <taxon>Pseudonocardiaceae</taxon>
        <taxon>Lentzea</taxon>
    </lineage>
</organism>
<dbReference type="Proteomes" id="UP000246005">
    <property type="component" value="Unassembled WGS sequence"/>
</dbReference>
<proteinExistence type="predicted"/>
<comment type="caution">
    <text evidence="1">The sequence shown here is derived from an EMBL/GenBank/DDBJ whole genome shotgun (WGS) entry which is preliminary data.</text>
</comment>
<sequence length="230" mass="24061">MTSLSLVISALVLLAVCRSRDWSADLGFGDGVGRHEVLIHQAIARMSLGAAIDRGHGSGLLALMLLTDARREAWADGTGPAGEDQLQAAIDAVHDEAPTAAATDWPQILAVYNVLAQVAPGPMVTLGHAVAVAEVHGPRAGLAVLGTLEADERMAHSHRLEAVRAHLLERAGDLAAAVESYGRAARMTASLPEQQYLMLRAARVARTLTGRRLGELSCVTPTGCSGTEPS</sequence>
<evidence type="ECO:0000313" key="1">
    <source>
        <dbReference type="EMBL" id="PWK86999.1"/>
    </source>
</evidence>
<dbReference type="AlphaFoldDB" id="A0A316IIH9"/>
<name>A0A316IIH9_9PSEU</name>
<dbReference type="PANTHER" id="PTHR47756">
    <property type="entry name" value="BLL6612 PROTEIN-RELATED"/>
    <property type="match status" value="1"/>
</dbReference>